<dbReference type="Pfam" id="PF04931">
    <property type="entry name" value="DNA_pol_phi"/>
    <property type="match status" value="1"/>
</dbReference>
<reference evidence="6" key="1">
    <citation type="submission" date="2020-09" db="EMBL/GenBank/DDBJ databases">
        <title>Genome-Enabled Discovery of Anthraquinone Biosynthesis in Senna tora.</title>
        <authorList>
            <person name="Kang S.-H."/>
            <person name="Pandey R.P."/>
            <person name="Lee C.-M."/>
            <person name="Sim J.-S."/>
            <person name="Jeong J.-T."/>
            <person name="Choi B.-S."/>
            <person name="Jung M."/>
            <person name="Ginzburg D."/>
            <person name="Zhao K."/>
            <person name="Won S.Y."/>
            <person name="Oh T.-J."/>
            <person name="Yu Y."/>
            <person name="Kim N.-H."/>
            <person name="Lee O.R."/>
            <person name="Lee T.-H."/>
            <person name="Bashyal P."/>
            <person name="Kim T.-S."/>
            <person name="Lee W.-H."/>
            <person name="Kawkins C."/>
            <person name="Kim C.-K."/>
            <person name="Kim J.S."/>
            <person name="Ahn B.O."/>
            <person name="Rhee S.Y."/>
            <person name="Sohng J.K."/>
        </authorList>
    </citation>
    <scope>NUCLEOTIDE SEQUENCE</scope>
    <source>
        <tissue evidence="6">Leaf</tissue>
    </source>
</reference>
<keyword evidence="4" id="KW-0175">Coiled coil</keyword>
<protein>
    <submittedName>
        <fullName evidence="6">DNA polymerase V</fullName>
    </submittedName>
</protein>
<feature type="region of interest" description="Disordered" evidence="5">
    <location>
        <begin position="1069"/>
        <end position="1088"/>
    </location>
</feature>
<evidence type="ECO:0000313" key="6">
    <source>
        <dbReference type="EMBL" id="KAF7843053.1"/>
    </source>
</evidence>
<sequence length="1301" mass="145457">MGGKKRNAIDEEVIDVELQNETNDSPKLFKKKAKKNVGGGGEEVETPTSVKPMERKKKRKAMDKERRRATDETDGVEPMKTDVGTQVHSVASPSTTGALPEFHIGVFKDLASADESLREAAARRLVKELRQVQDSYDRLEEKELVQGGLNLEAEKDDGLDNCAPSVRYAIRRLIRGASSSRECARQGFALGLTVLVGSIPNIRVESFFKLVVDLLEVSSSMKGQEARDCLLGRLFSYGALARSGRLAQEWSLDKNTPYIQEFISLLISLAAKKRYLQEPAVTIILDLIEKLPFEALMNHVMKAPGLGEWFEAATEVGNPDALLLALKVQEKIPIDGSMFGKLLPIPFSSSQLSSADHLSTLSNCLKESTFCQPRVHSVWPTLINIILPNTISQAEDAASASNSLKKQKKSRKSSSSDEDTANNLRSFCEIIIEGSLLLSSHDRKHLAFDLLLLLLQKLSASLVPIILSNKVVQCLMDILSSKNSWLFKVAQNFLKQLSNWVGDDDVRRVAVIVALQKHSNGKFDCFTHTKVVKDLMSQFKTEPGCMLFIQNLLNLFVDEGNALEEPSDQSQTTDENSEMGSIEDKESPGAIGNSDVLKSWVIESLPSILKYLKLDHEEKLRVQKEIMKFLAVQGLFSASLGTEVTSFELQEKFMWPKVPTSSALCNMCIEQLQLLLANAQKEEGLHATANSLEPNDLGSYFMRFFSTLQNIPSVSLFRSLNEEDEKAVKNLQEMEARLAREERSRGLSADANRLHALRYLLIQLLLQVLLRSGEYSEAASELVICCKKAFSAIDLPDNSGEDDLEADTAPELMDVLVDTLLSLLPQSSAPMRSSIEQVFKYFCNDVTDDGLMRMLRVIKKSLKPARHPGAESEDDDDDDDDDDDFINIEDEEIDQAETGETAESDGQTDDSEAVVEVEEIGNEQPEDSDDSDGGMDDDAMFRMDTYLAQIFKEKKNQAGGETAHSQLVLFKLRILSLLEIFLHENPGKFTLHTSFINACKPQVLMVYSNLARAFVNPHTAEVSEQLGQRIWGILQKQIFKAKDYPRGDGVELSTLESLLERNLKLASKPIKRKKSASNPSKQSASWNRQKMVSSLAQTSTFWILKIMDSRKFSESELQRVFNIFREVFGAYFDNKKSQIKSGFLKEIFRRRPWIGHNMFGFLVEKCGSAKSDFRRVEALELIMEILKSLAIVSKDGDQNASKKFLKNSLDKLCHLVKELVTNMPSKQGRRAEVRKFCVKVFETLSAVNLTKSFIKSLAPEAHTALETQLVIYSGSTSVVSQFPSKPVLAFCLLRQKGYTTI</sequence>
<evidence type="ECO:0000256" key="2">
    <source>
        <dbReference type="ARBA" id="ARBA00006809"/>
    </source>
</evidence>
<evidence type="ECO:0000256" key="3">
    <source>
        <dbReference type="ARBA" id="ARBA00023242"/>
    </source>
</evidence>
<dbReference type="OrthoDB" id="342531at2759"/>
<dbReference type="GO" id="GO:0006355">
    <property type="term" value="P:regulation of DNA-templated transcription"/>
    <property type="evidence" value="ECO:0007669"/>
    <property type="project" value="InterPro"/>
</dbReference>
<feature type="region of interest" description="Disordered" evidence="5">
    <location>
        <begin position="564"/>
        <end position="590"/>
    </location>
</feature>
<keyword evidence="7" id="KW-1185">Reference proteome</keyword>
<feature type="compositionally biased region" description="Basic and acidic residues" evidence="5">
    <location>
        <begin position="62"/>
        <end position="71"/>
    </location>
</feature>
<evidence type="ECO:0000313" key="7">
    <source>
        <dbReference type="Proteomes" id="UP000634136"/>
    </source>
</evidence>
<feature type="compositionally biased region" description="Acidic residues" evidence="5">
    <location>
        <begin position="871"/>
        <end position="938"/>
    </location>
</feature>
<keyword evidence="3" id="KW-0539">Nucleus</keyword>
<evidence type="ECO:0000256" key="4">
    <source>
        <dbReference type="SAM" id="Coils"/>
    </source>
</evidence>
<dbReference type="PANTHER" id="PTHR13213:SF2">
    <property type="entry name" value="MYB-BINDING PROTEIN 1A"/>
    <property type="match status" value="1"/>
</dbReference>
<dbReference type="InterPro" id="IPR016024">
    <property type="entry name" value="ARM-type_fold"/>
</dbReference>
<feature type="coiled-coil region" evidence="4">
    <location>
        <begin position="717"/>
        <end position="744"/>
    </location>
</feature>
<proteinExistence type="inferred from homology"/>
<dbReference type="SUPFAM" id="SSF48371">
    <property type="entry name" value="ARM repeat"/>
    <property type="match status" value="1"/>
</dbReference>
<comment type="similarity">
    <text evidence="2">Belongs to the MYBBP1A family.</text>
</comment>
<feature type="compositionally biased region" description="Polar residues" evidence="5">
    <location>
        <begin position="1076"/>
        <end position="1088"/>
    </location>
</feature>
<name>A0A834XCN3_9FABA</name>
<dbReference type="EMBL" id="JAAIUW010000002">
    <property type="protein sequence ID" value="KAF7843053.1"/>
    <property type="molecule type" value="Genomic_DNA"/>
</dbReference>
<dbReference type="PANTHER" id="PTHR13213">
    <property type="entry name" value="MYB-BINDING PROTEIN 1A FAMILY MEMBER"/>
    <property type="match status" value="1"/>
</dbReference>
<feature type="region of interest" description="Disordered" evidence="5">
    <location>
        <begin position="864"/>
        <end position="938"/>
    </location>
</feature>
<dbReference type="GO" id="GO:0003677">
    <property type="term" value="F:DNA binding"/>
    <property type="evidence" value="ECO:0007669"/>
    <property type="project" value="InterPro"/>
</dbReference>
<accession>A0A834XCN3</accession>
<comment type="caution">
    <text evidence="6">The sequence shown here is derived from an EMBL/GenBank/DDBJ whole genome shotgun (WGS) entry which is preliminary data.</text>
</comment>
<evidence type="ECO:0000256" key="1">
    <source>
        <dbReference type="ARBA" id="ARBA00004123"/>
    </source>
</evidence>
<organism evidence="6 7">
    <name type="scientific">Senna tora</name>
    <dbReference type="NCBI Taxonomy" id="362788"/>
    <lineage>
        <taxon>Eukaryota</taxon>
        <taxon>Viridiplantae</taxon>
        <taxon>Streptophyta</taxon>
        <taxon>Embryophyta</taxon>
        <taxon>Tracheophyta</taxon>
        <taxon>Spermatophyta</taxon>
        <taxon>Magnoliopsida</taxon>
        <taxon>eudicotyledons</taxon>
        <taxon>Gunneridae</taxon>
        <taxon>Pentapetalae</taxon>
        <taxon>rosids</taxon>
        <taxon>fabids</taxon>
        <taxon>Fabales</taxon>
        <taxon>Fabaceae</taxon>
        <taxon>Caesalpinioideae</taxon>
        <taxon>Cassia clade</taxon>
        <taxon>Senna</taxon>
    </lineage>
</organism>
<gene>
    <name evidence="6" type="ORF">G2W53_005351</name>
</gene>
<evidence type="ECO:0000256" key="5">
    <source>
        <dbReference type="SAM" id="MobiDB-lite"/>
    </source>
</evidence>
<dbReference type="GO" id="GO:0005730">
    <property type="term" value="C:nucleolus"/>
    <property type="evidence" value="ECO:0007669"/>
    <property type="project" value="InterPro"/>
</dbReference>
<dbReference type="InterPro" id="IPR007015">
    <property type="entry name" value="DNA_pol_V/MYBBP1A"/>
</dbReference>
<comment type="subcellular location">
    <subcellularLocation>
        <location evidence="1">Nucleus</location>
    </subcellularLocation>
</comment>
<dbReference type="Proteomes" id="UP000634136">
    <property type="component" value="Unassembled WGS sequence"/>
</dbReference>
<feature type="region of interest" description="Disordered" evidence="5">
    <location>
        <begin position="19"/>
        <end position="79"/>
    </location>
</feature>